<gene>
    <name evidence="9" type="primary">LOC106165305</name>
    <name evidence="8" type="synonym">LOC106158410</name>
</gene>
<keyword evidence="4" id="KW-0418">Kinase</keyword>
<evidence type="ECO:0000313" key="9">
    <source>
        <dbReference type="RefSeq" id="XP_013398923.1"/>
    </source>
</evidence>
<dbReference type="OrthoDB" id="193931at2759"/>
<dbReference type="PROSITE" id="PS50011">
    <property type="entry name" value="PROTEIN_KINASE_DOM"/>
    <property type="match status" value="1"/>
</dbReference>
<dbReference type="PANTHER" id="PTHR24346">
    <property type="entry name" value="MAP/MICROTUBULE AFFINITY-REGULATING KINASE"/>
    <property type="match status" value="1"/>
</dbReference>
<dbReference type="GO" id="GO:0005524">
    <property type="term" value="F:ATP binding"/>
    <property type="evidence" value="ECO:0007669"/>
    <property type="project" value="UniProtKB-KW"/>
</dbReference>
<dbReference type="GeneID" id="106165305"/>
<evidence type="ECO:0000256" key="1">
    <source>
        <dbReference type="ARBA" id="ARBA00022527"/>
    </source>
</evidence>
<sequence length="349" mass="39335">MRIVCGIGDAWCDTTEQQHKPCPVYLGPELDGAASDLATQGYTVLRELPHDGNFGCGALVGRHESDLKRVAIRLIQRGGNKSSDATAHSSGEIYKPSGSFKSCFLADNIELLQSLRHENLIKMHEFFVTRGHLAVVAEYCENGDLAHLVAHRKAGFLIEPVSRRYFKQIFQAMEYLHHNNIAHRDVKCSKFVVSRNNVLKLCDLGTAVLYKDGDPLLTDTKCGSPGYRAPELLSNFPYDPRRVDMWAMGVLLYYMATGLIPYHGQPNIPVKLSFPNGDVLNLSRELKQLLQGLLTHNSELRFTLNRVRNSPWLCKADDGVYIGNFFRVRQPEKVRTSAKETKLKRELHI</sequence>
<keyword evidence="7" id="KW-1185">Reference proteome</keyword>
<accession>A0A1S3ILG0</accession>
<name>A0A1S3ILG0_LINAN</name>
<evidence type="ECO:0000313" key="8">
    <source>
        <dbReference type="RefSeq" id="XP_013389816.1"/>
    </source>
</evidence>
<dbReference type="InterPro" id="IPR000719">
    <property type="entry name" value="Prot_kinase_dom"/>
</dbReference>
<dbReference type="SUPFAM" id="SSF56112">
    <property type="entry name" value="Protein kinase-like (PK-like)"/>
    <property type="match status" value="1"/>
</dbReference>
<evidence type="ECO:0000256" key="4">
    <source>
        <dbReference type="ARBA" id="ARBA00022777"/>
    </source>
</evidence>
<keyword evidence="3" id="KW-0547">Nucleotide-binding</keyword>
<reference evidence="8 9" key="1">
    <citation type="submission" date="2025-04" db="UniProtKB">
        <authorList>
            <consortium name="RefSeq"/>
        </authorList>
    </citation>
    <scope>IDENTIFICATION</scope>
    <source>
        <tissue evidence="8 9">Gonads</tissue>
    </source>
</reference>
<dbReference type="RefSeq" id="XP_013389816.1">
    <property type="nucleotide sequence ID" value="XM_013534362.1"/>
</dbReference>
<evidence type="ECO:0000256" key="5">
    <source>
        <dbReference type="ARBA" id="ARBA00022840"/>
    </source>
</evidence>
<evidence type="ECO:0000256" key="3">
    <source>
        <dbReference type="ARBA" id="ARBA00022741"/>
    </source>
</evidence>
<dbReference type="RefSeq" id="XP_013398923.1">
    <property type="nucleotide sequence ID" value="XM_013543469.1"/>
</dbReference>
<keyword evidence="1" id="KW-0723">Serine/threonine-protein kinase</keyword>
<dbReference type="Proteomes" id="UP000085678">
    <property type="component" value="Unplaced"/>
</dbReference>
<dbReference type="AlphaFoldDB" id="A0A1S3ILG0"/>
<protein>
    <submittedName>
        <fullName evidence="8 9">Testis-specific serine/threonine-protein kinase 3-like</fullName>
    </submittedName>
</protein>
<dbReference type="GeneID" id="106158410"/>
<dbReference type="Gene3D" id="1.10.510.10">
    <property type="entry name" value="Transferase(Phosphotransferase) domain 1"/>
    <property type="match status" value="1"/>
</dbReference>
<evidence type="ECO:0000256" key="2">
    <source>
        <dbReference type="ARBA" id="ARBA00022679"/>
    </source>
</evidence>
<dbReference type="PANTHER" id="PTHR24346:SF82">
    <property type="entry name" value="KP78A-RELATED"/>
    <property type="match status" value="1"/>
</dbReference>
<keyword evidence="2" id="KW-0808">Transferase</keyword>
<dbReference type="GO" id="GO:0004674">
    <property type="term" value="F:protein serine/threonine kinase activity"/>
    <property type="evidence" value="ECO:0007669"/>
    <property type="project" value="UniProtKB-KW"/>
</dbReference>
<feature type="domain" description="Protein kinase" evidence="6">
    <location>
        <begin position="43"/>
        <end position="313"/>
    </location>
</feature>
<dbReference type="InterPro" id="IPR011009">
    <property type="entry name" value="Kinase-like_dom_sf"/>
</dbReference>
<dbReference type="KEGG" id="lak:106165305"/>
<evidence type="ECO:0000313" key="7">
    <source>
        <dbReference type="Proteomes" id="UP000085678"/>
    </source>
</evidence>
<dbReference type="KEGG" id="lak:106158410"/>
<evidence type="ECO:0000259" key="6">
    <source>
        <dbReference type="PROSITE" id="PS50011"/>
    </source>
</evidence>
<proteinExistence type="predicted"/>
<keyword evidence="5" id="KW-0067">ATP-binding</keyword>
<dbReference type="Pfam" id="PF00069">
    <property type="entry name" value="Pkinase"/>
    <property type="match status" value="1"/>
</dbReference>
<dbReference type="GO" id="GO:0005737">
    <property type="term" value="C:cytoplasm"/>
    <property type="evidence" value="ECO:0007669"/>
    <property type="project" value="TreeGrafter"/>
</dbReference>
<dbReference type="GO" id="GO:0035556">
    <property type="term" value="P:intracellular signal transduction"/>
    <property type="evidence" value="ECO:0007669"/>
    <property type="project" value="TreeGrafter"/>
</dbReference>
<organism evidence="7 9">
    <name type="scientific">Lingula anatina</name>
    <name type="common">Brachiopod</name>
    <name type="synonym">Lingula unguis</name>
    <dbReference type="NCBI Taxonomy" id="7574"/>
    <lineage>
        <taxon>Eukaryota</taxon>
        <taxon>Metazoa</taxon>
        <taxon>Spiralia</taxon>
        <taxon>Lophotrochozoa</taxon>
        <taxon>Brachiopoda</taxon>
        <taxon>Linguliformea</taxon>
        <taxon>Lingulata</taxon>
        <taxon>Lingulida</taxon>
        <taxon>Linguloidea</taxon>
        <taxon>Lingulidae</taxon>
        <taxon>Lingula</taxon>
    </lineage>
</organism>
<dbReference type="STRING" id="7574.A0A1S3ILG0"/>